<evidence type="ECO:0000256" key="1">
    <source>
        <dbReference type="SAM" id="MobiDB-lite"/>
    </source>
</evidence>
<sequence>MSVSASEPPGHPGHVAQVIPLDRFRRPSTAAPDGDLSAVQYRRLMVDRMRHDGILTDPRLAAALRALPREVFAPGVHGDHPTATGT</sequence>
<protein>
    <recommendedName>
        <fullName evidence="4">Protein-L-isoaspartate O-methyltransferase</fullName>
    </recommendedName>
</protein>
<dbReference type="Proteomes" id="UP001596220">
    <property type="component" value="Unassembled WGS sequence"/>
</dbReference>
<gene>
    <name evidence="2" type="ORF">ACFP3R_32125</name>
</gene>
<dbReference type="EMBL" id="JBHSQO010000052">
    <property type="protein sequence ID" value="MFC6093938.1"/>
    <property type="molecule type" value="Genomic_DNA"/>
</dbReference>
<feature type="region of interest" description="Disordered" evidence="1">
    <location>
        <begin position="1"/>
        <end position="34"/>
    </location>
</feature>
<organism evidence="2 3">
    <name type="scientific">Saccharothrix lopnurensis</name>
    <dbReference type="NCBI Taxonomy" id="1670621"/>
    <lineage>
        <taxon>Bacteria</taxon>
        <taxon>Bacillati</taxon>
        <taxon>Actinomycetota</taxon>
        <taxon>Actinomycetes</taxon>
        <taxon>Pseudonocardiales</taxon>
        <taxon>Pseudonocardiaceae</taxon>
        <taxon>Saccharothrix</taxon>
    </lineage>
</organism>
<evidence type="ECO:0008006" key="4">
    <source>
        <dbReference type="Google" id="ProtNLM"/>
    </source>
</evidence>
<evidence type="ECO:0000313" key="3">
    <source>
        <dbReference type="Proteomes" id="UP001596220"/>
    </source>
</evidence>
<dbReference type="RefSeq" id="WP_380641611.1">
    <property type="nucleotide sequence ID" value="NZ_JBHSQO010000052.1"/>
</dbReference>
<reference evidence="3" key="1">
    <citation type="journal article" date="2019" name="Int. J. Syst. Evol. Microbiol.">
        <title>The Global Catalogue of Microorganisms (GCM) 10K type strain sequencing project: providing services to taxonomists for standard genome sequencing and annotation.</title>
        <authorList>
            <consortium name="The Broad Institute Genomics Platform"/>
            <consortium name="The Broad Institute Genome Sequencing Center for Infectious Disease"/>
            <person name="Wu L."/>
            <person name="Ma J."/>
        </authorList>
    </citation>
    <scope>NUCLEOTIDE SEQUENCE [LARGE SCALE GENOMIC DNA]</scope>
    <source>
        <strain evidence="3">CGMCC 4.7246</strain>
    </source>
</reference>
<proteinExistence type="predicted"/>
<evidence type="ECO:0000313" key="2">
    <source>
        <dbReference type="EMBL" id="MFC6093938.1"/>
    </source>
</evidence>
<accession>A0ABW1PEM8</accession>
<keyword evidence="3" id="KW-1185">Reference proteome</keyword>
<name>A0ABW1PEM8_9PSEU</name>
<comment type="caution">
    <text evidence="2">The sequence shown here is derived from an EMBL/GenBank/DDBJ whole genome shotgun (WGS) entry which is preliminary data.</text>
</comment>